<dbReference type="Gramene" id="TuG1812G0700001450.01.T02">
    <property type="protein sequence ID" value="TuG1812G0700001450.01.T02"/>
    <property type="gene ID" value="TuG1812G0700001450.01"/>
</dbReference>
<sequence length="90" mass="9733">MCTSMSCFGRSWMPTSQNLLKKPLCSPLALSMGSDSNGSGAVALLKIARVFSHIYSSPKTRSKFNLLFGLTSGGVINFCYSGLKFWPTCV</sequence>
<reference evidence="11" key="1">
    <citation type="journal article" date="2013" name="Nature">
        <title>Draft genome of the wheat A-genome progenitor Triticum urartu.</title>
        <authorList>
            <person name="Ling H.Q."/>
            <person name="Zhao S."/>
            <person name="Liu D."/>
            <person name="Wang J."/>
            <person name="Sun H."/>
            <person name="Zhang C."/>
            <person name="Fan H."/>
            <person name="Li D."/>
            <person name="Dong L."/>
            <person name="Tao Y."/>
            <person name="Gao C."/>
            <person name="Wu H."/>
            <person name="Li Y."/>
            <person name="Cui Y."/>
            <person name="Guo X."/>
            <person name="Zheng S."/>
            <person name="Wang B."/>
            <person name="Yu K."/>
            <person name="Liang Q."/>
            <person name="Yang W."/>
            <person name="Lou X."/>
            <person name="Chen J."/>
            <person name="Feng M."/>
            <person name="Jian J."/>
            <person name="Zhang X."/>
            <person name="Luo G."/>
            <person name="Jiang Y."/>
            <person name="Liu J."/>
            <person name="Wang Z."/>
            <person name="Sha Y."/>
            <person name="Zhang B."/>
            <person name="Wu H."/>
            <person name="Tang D."/>
            <person name="Shen Q."/>
            <person name="Xue P."/>
            <person name="Zou S."/>
            <person name="Wang X."/>
            <person name="Liu X."/>
            <person name="Wang F."/>
            <person name="Yang Y."/>
            <person name="An X."/>
            <person name="Dong Z."/>
            <person name="Zhang K."/>
            <person name="Zhang X."/>
            <person name="Luo M.C."/>
            <person name="Dvorak J."/>
            <person name="Tong Y."/>
            <person name="Wang J."/>
            <person name="Yang H."/>
            <person name="Li Z."/>
            <person name="Wang D."/>
            <person name="Zhang A."/>
            <person name="Wang J."/>
        </authorList>
    </citation>
    <scope>NUCLEOTIDE SEQUENCE</scope>
    <source>
        <strain evidence="11">cv. G1812</strain>
    </source>
</reference>
<keyword evidence="11" id="KW-1185">Reference proteome</keyword>
<keyword evidence="5" id="KW-0256">Endoplasmic reticulum</keyword>
<keyword evidence="8" id="KW-0325">Glycoprotein</keyword>
<reference evidence="10" key="2">
    <citation type="submission" date="2018-03" db="EMBL/GenBank/DDBJ databases">
        <title>The Triticum urartu genome reveals the dynamic nature of wheat genome evolution.</title>
        <authorList>
            <person name="Ling H."/>
            <person name="Ma B."/>
            <person name="Shi X."/>
            <person name="Liu H."/>
            <person name="Dong L."/>
            <person name="Sun H."/>
            <person name="Cao Y."/>
            <person name="Gao Q."/>
            <person name="Zheng S."/>
            <person name="Li Y."/>
            <person name="Yu Y."/>
            <person name="Du H."/>
            <person name="Qi M."/>
            <person name="Li Y."/>
            <person name="Yu H."/>
            <person name="Cui Y."/>
            <person name="Wang N."/>
            <person name="Chen C."/>
            <person name="Wu H."/>
            <person name="Zhao Y."/>
            <person name="Zhang J."/>
            <person name="Li Y."/>
            <person name="Zhou W."/>
            <person name="Zhang B."/>
            <person name="Hu W."/>
            <person name="Eijk M."/>
            <person name="Tang J."/>
            <person name="Witsenboer H."/>
            <person name="Zhao S."/>
            <person name="Li Z."/>
            <person name="Zhang A."/>
            <person name="Wang D."/>
            <person name="Liang C."/>
        </authorList>
    </citation>
    <scope>NUCLEOTIDE SEQUENCE [LARGE SCALE GENOMIC DNA]</scope>
    <source>
        <strain evidence="10">cv. G1812</strain>
    </source>
</reference>
<dbReference type="GO" id="GO:0009966">
    <property type="term" value="P:regulation of signal transduction"/>
    <property type="evidence" value="ECO:0007669"/>
    <property type="project" value="InterPro"/>
</dbReference>
<reference evidence="10" key="3">
    <citation type="submission" date="2022-06" db="UniProtKB">
        <authorList>
            <consortium name="EnsemblPlants"/>
        </authorList>
    </citation>
    <scope>IDENTIFICATION</scope>
</reference>
<protein>
    <submittedName>
        <fullName evidence="10">Uncharacterized protein</fullName>
    </submittedName>
</protein>
<dbReference type="Gramene" id="TuG1812G0700001450.01.T01">
    <property type="protein sequence ID" value="TuG1812G0700001450.01.T01"/>
    <property type="gene ID" value="TuG1812G0700001450.01"/>
</dbReference>
<evidence type="ECO:0000256" key="6">
    <source>
        <dbReference type="ARBA" id="ARBA00022989"/>
    </source>
</evidence>
<evidence type="ECO:0000313" key="10">
    <source>
        <dbReference type="EnsemblPlants" id="TuG1812G0700001450.01.T01"/>
    </source>
</evidence>
<dbReference type="Gene3D" id="3.40.630.10">
    <property type="entry name" value="Zn peptidases"/>
    <property type="match status" value="1"/>
</dbReference>
<dbReference type="InterPro" id="IPR016574">
    <property type="entry name" value="Nicalin"/>
</dbReference>
<evidence type="ECO:0000256" key="8">
    <source>
        <dbReference type="ARBA" id="ARBA00023180"/>
    </source>
</evidence>
<dbReference type="PANTHER" id="PTHR31826">
    <property type="entry name" value="NICALIN"/>
    <property type="match status" value="1"/>
</dbReference>
<evidence type="ECO:0000256" key="4">
    <source>
        <dbReference type="ARBA" id="ARBA00022729"/>
    </source>
</evidence>
<evidence type="ECO:0000313" key="11">
    <source>
        <dbReference type="Proteomes" id="UP000015106"/>
    </source>
</evidence>
<evidence type="ECO:0000256" key="3">
    <source>
        <dbReference type="ARBA" id="ARBA00022692"/>
    </source>
</evidence>
<evidence type="ECO:0000256" key="5">
    <source>
        <dbReference type="ARBA" id="ARBA00022824"/>
    </source>
</evidence>
<feature type="transmembrane region" description="Helical" evidence="9">
    <location>
        <begin position="64"/>
        <end position="83"/>
    </location>
</feature>
<evidence type="ECO:0000256" key="2">
    <source>
        <dbReference type="ARBA" id="ARBA00007717"/>
    </source>
</evidence>
<dbReference type="EnsemblPlants" id="TuG1812G0700001450.01.T02">
    <property type="protein sequence ID" value="TuG1812G0700001450.01.T02"/>
    <property type="gene ID" value="TuG1812G0700001450.01"/>
</dbReference>
<dbReference type="GO" id="GO:0005789">
    <property type="term" value="C:endoplasmic reticulum membrane"/>
    <property type="evidence" value="ECO:0007669"/>
    <property type="project" value="UniProtKB-SubCell"/>
</dbReference>
<dbReference type="AlphaFoldDB" id="A0A8R7QX66"/>
<proteinExistence type="inferred from homology"/>
<comment type="similarity">
    <text evidence="2">Belongs to the nicastrin family.</text>
</comment>
<keyword evidence="3 9" id="KW-0812">Transmembrane</keyword>
<evidence type="ECO:0000256" key="9">
    <source>
        <dbReference type="SAM" id="Phobius"/>
    </source>
</evidence>
<keyword evidence="7 9" id="KW-0472">Membrane</keyword>
<keyword evidence="6 9" id="KW-1133">Transmembrane helix</keyword>
<name>A0A8R7QX66_TRIUA</name>
<evidence type="ECO:0000256" key="7">
    <source>
        <dbReference type="ARBA" id="ARBA00023136"/>
    </source>
</evidence>
<organism evidence="10 11">
    <name type="scientific">Triticum urartu</name>
    <name type="common">Red wild einkorn</name>
    <name type="synonym">Crithodium urartu</name>
    <dbReference type="NCBI Taxonomy" id="4572"/>
    <lineage>
        <taxon>Eukaryota</taxon>
        <taxon>Viridiplantae</taxon>
        <taxon>Streptophyta</taxon>
        <taxon>Embryophyta</taxon>
        <taxon>Tracheophyta</taxon>
        <taxon>Spermatophyta</taxon>
        <taxon>Magnoliopsida</taxon>
        <taxon>Liliopsida</taxon>
        <taxon>Poales</taxon>
        <taxon>Poaceae</taxon>
        <taxon>BOP clade</taxon>
        <taxon>Pooideae</taxon>
        <taxon>Triticodae</taxon>
        <taxon>Triticeae</taxon>
        <taxon>Triticinae</taxon>
        <taxon>Triticum</taxon>
    </lineage>
</organism>
<keyword evidence="4" id="KW-0732">Signal</keyword>
<accession>A0A8R7QX66</accession>
<dbReference type="Proteomes" id="UP000015106">
    <property type="component" value="Chromosome 7"/>
</dbReference>
<comment type="subcellular location">
    <subcellularLocation>
        <location evidence="1">Endoplasmic reticulum membrane</location>
        <topology evidence="1">Single-pass membrane protein</topology>
    </subcellularLocation>
</comment>
<evidence type="ECO:0000256" key="1">
    <source>
        <dbReference type="ARBA" id="ARBA00004389"/>
    </source>
</evidence>
<dbReference type="EnsemblPlants" id="TuG1812G0700001450.01.T01">
    <property type="protein sequence ID" value="TuG1812G0700001450.01.T01"/>
    <property type="gene ID" value="TuG1812G0700001450.01"/>
</dbReference>